<sequence length="279" mass="28934">MKYSALALAATAAAAAETLDLQIVSENHDLDGKGIEGLHEGAGISYFGVSDYLGPEFNYDKDKKLLYQYFGSYQANVGFSSSFFAVGPAVTPGQVTFDDQGRFDIGEQLYACKDLNDPYNYFEDRYGVVREAPNDSCVKIGLKRVQRGSSESSSASASGTVSASAPASSAYWNTTTITDVTTVTGITTYCPEPTTFTITTCVEENCGPTTVTVEEPSTVTITEKCVVPTGGGEPTTPTTVAGPLTSAGASLAAVSSWEAGAVKNAAGVVAGVAGLAVLI</sequence>
<gene>
    <name evidence="1" type="ORF">QG37_08023</name>
</gene>
<dbReference type="VEuPathDB" id="FungiDB:QG37_08023"/>
<dbReference type="VEuPathDB" id="FungiDB:CJI97_000438"/>
<dbReference type="VEuPathDB" id="FungiDB:CJJ07_002281"/>
<evidence type="ECO:0000313" key="1">
    <source>
        <dbReference type="EMBL" id="KND95698.1"/>
    </source>
</evidence>
<protein>
    <submittedName>
        <fullName evidence="1">Uncharacterized protein</fullName>
    </submittedName>
</protein>
<dbReference type="EMBL" id="LGST01000066">
    <property type="protein sequence ID" value="KND95698.1"/>
    <property type="molecule type" value="Genomic_DNA"/>
</dbReference>
<dbReference type="VEuPathDB" id="FungiDB:CJI96_0001157"/>
<dbReference type="Proteomes" id="UP000037122">
    <property type="component" value="Unassembled WGS sequence"/>
</dbReference>
<comment type="caution">
    <text evidence="1">The sequence shown here is derived from an EMBL/GenBank/DDBJ whole genome shotgun (WGS) entry which is preliminary data.</text>
</comment>
<organism evidence="1 2">
    <name type="scientific">Candidozyma auris</name>
    <name type="common">Yeast</name>
    <name type="synonym">Candida auris</name>
    <dbReference type="NCBI Taxonomy" id="498019"/>
    <lineage>
        <taxon>Eukaryota</taxon>
        <taxon>Fungi</taxon>
        <taxon>Dikarya</taxon>
        <taxon>Ascomycota</taxon>
        <taxon>Saccharomycotina</taxon>
        <taxon>Pichiomycetes</taxon>
        <taxon>Metschnikowiaceae</taxon>
        <taxon>Candidozyma</taxon>
    </lineage>
</organism>
<name>A0A0L0NNS8_CANAR</name>
<accession>A0A0L0NNS8</accession>
<dbReference type="VEuPathDB" id="FungiDB:B9J08_000438"/>
<reference evidence="2" key="1">
    <citation type="journal article" date="2015" name="BMC Genomics">
        <title>Draft genome of a commonly misdiagnosed multidrug resistant pathogen Candida auris.</title>
        <authorList>
            <person name="Chatterjee S."/>
            <person name="Alampalli S.V."/>
            <person name="Nageshan R.K."/>
            <person name="Chettiar S.T."/>
            <person name="Joshi S."/>
            <person name="Tatu U.S."/>
        </authorList>
    </citation>
    <scope>NUCLEOTIDE SEQUENCE [LARGE SCALE GENOMIC DNA]</scope>
    <source>
        <strain evidence="2">6684</strain>
    </source>
</reference>
<dbReference type="VEuPathDB" id="FungiDB:CJJ09_002406"/>
<evidence type="ECO:0000313" key="2">
    <source>
        <dbReference type="Proteomes" id="UP000037122"/>
    </source>
</evidence>
<proteinExistence type="predicted"/>
<dbReference type="AlphaFoldDB" id="A0A0L0NNS8"/>